<evidence type="ECO:0000313" key="3">
    <source>
        <dbReference type="Proteomes" id="UP000015347"/>
    </source>
</evidence>
<dbReference type="InterPro" id="IPR001279">
    <property type="entry name" value="Metallo-B-lactamas"/>
</dbReference>
<organism evidence="2 3">
    <name type="scientific">Salipiger mucosus DSM 16094</name>
    <dbReference type="NCBI Taxonomy" id="1123237"/>
    <lineage>
        <taxon>Bacteria</taxon>
        <taxon>Pseudomonadati</taxon>
        <taxon>Pseudomonadota</taxon>
        <taxon>Alphaproteobacteria</taxon>
        <taxon>Rhodobacterales</taxon>
        <taxon>Roseobacteraceae</taxon>
        <taxon>Salipiger</taxon>
    </lineage>
</organism>
<dbReference type="HOGENOM" id="CLU_048478_2_1_5"/>
<dbReference type="SUPFAM" id="SSF56281">
    <property type="entry name" value="Metallo-hydrolase/oxidoreductase"/>
    <property type="match status" value="1"/>
</dbReference>
<dbReference type="STRING" id="1123237.Salmuc_01965"/>
<name>S9Q4C6_9RHOB</name>
<keyword evidence="3" id="KW-1185">Reference proteome</keyword>
<dbReference type="Pfam" id="PF17778">
    <property type="entry name" value="WHD_BLACT"/>
    <property type="match status" value="1"/>
</dbReference>
<reference evidence="3" key="1">
    <citation type="journal article" date="2014" name="Stand. Genomic Sci.">
        <title>Genome sequence of the exopolysaccharide-producing Salipiger mucosus type strain (DSM 16094(T)), a moderately halophilic member of the Roseobacter clade.</title>
        <authorList>
            <person name="Riedel T."/>
            <person name="Spring S."/>
            <person name="Fiebig A."/>
            <person name="Petersen J."/>
            <person name="Kyrpides N.C."/>
            <person name="Goker M."/>
            <person name="Klenk H.P."/>
        </authorList>
    </citation>
    <scope>NUCLEOTIDE SEQUENCE [LARGE SCALE GENOMIC DNA]</scope>
    <source>
        <strain evidence="3">DSM 16094</strain>
    </source>
</reference>
<dbReference type="RefSeq" id="WP_020041558.1">
    <property type="nucleotide sequence ID" value="NZ_KE557284.1"/>
</dbReference>
<gene>
    <name evidence="2" type="ORF">Salmuc_01965</name>
</gene>
<dbReference type="PANTHER" id="PTHR23131">
    <property type="entry name" value="ENDORIBONUCLEASE LACTB2"/>
    <property type="match status" value="1"/>
</dbReference>
<dbReference type="InterPro" id="IPR036388">
    <property type="entry name" value="WH-like_DNA-bd_sf"/>
</dbReference>
<evidence type="ECO:0000259" key="1">
    <source>
        <dbReference type="SMART" id="SM00849"/>
    </source>
</evidence>
<sequence length="304" mass="31663">MQDPQPDFHPVPGRPETLAPGLRRIVAPNPSPMTLRGTNTYLLGTRGVAVIDPGPDDSSHLDAIRAALHPGARVTHIVVTHAHRDHSALAPALAAVTGAPVLAFGDARAGRSPVMEALARGGAIGGGEGVDAGFAPDERMEDGAVLEGADWQLEAIHTPGHFGNHLALAWGDTLFTGDLVMGWSTSLVSPPDGDLTAFMASLDRLRARPWRVMHPGHGAPVADPAARLDALLAHRRSREAEIRAALDEGPATASALASRIYADIPAALHPAAARNVLAHLIDLTARGLARPVGELAENAVFSGL</sequence>
<dbReference type="SMART" id="SM00849">
    <property type="entry name" value="Lactamase_B"/>
    <property type="match status" value="1"/>
</dbReference>
<dbReference type="InterPro" id="IPR050662">
    <property type="entry name" value="Sec-metab_biosynth-thioest"/>
</dbReference>
<evidence type="ECO:0000313" key="2">
    <source>
        <dbReference type="EMBL" id="EPX76181.1"/>
    </source>
</evidence>
<dbReference type="CDD" id="cd16278">
    <property type="entry name" value="metallo-hydrolase-like_MBL-fold"/>
    <property type="match status" value="1"/>
</dbReference>
<dbReference type="EMBL" id="APVH01000059">
    <property type="protein sequence ID" value="EPX76181.1"/>
    <property type="molecule type" value="Genomic_DNA"/>
</dbReference>
<comment type="caution">
    <text evidence="2">The sequence shown here is derived from an EMBL/GenBank/DDBJ whole genome shotgun (WGS) entry which is preliminary data.</text>
</comment>
<dbReference type="Gene3D" id="3.60.15.10">
    <property type="entry name" value="Ribonuclease Z/Hydroxyacylglutathione hydrolase-like"/>
    <property type="match status" value="1"/>
</dbReference>
<dbReference type="AlphaFoldDB" id="S9Q4C6"/>
<dbReference type="Gene3D" id="1.10.10.10">
    <property type="entry name" value="Winged helix-like DNA-binding domain superfamily/Winged helix DNA-binding domain"/>
    <property type="match status" value="1"/>
</dbReference>
<dbReference type="Proteomes" id="UP000015347">
    <property type="component" value="Unassembled WGS sequence"/>
</dbReference>
<dbReference type="Pfam" id="PF00753">
    <property type="entry name" value="Lactamase_B"/>
    <property type="match status" value="1"/>
</dbReference>
<dbReference type="OrthoDB" id="9788263at2"/>
<accession>S9Q4C6</accession>
<proteinExistence type="predicted"/>
<dbReference type="eggNOG" id="COG0491">
    <property type="taxonomic scope" value="Bacteria"/>
</dbReference>
<dbReference type="InterPro" id="IPR036866">
    <property type="entry name" value="RibonucZ/Hydroxyglut_hydro"/>
</dbReference>
<dbReference type="InterPro" id="IPR041516">
    <property type="entry name" value="LACTB2_WH"/>
</dbReference>
<protein>
    <submittedName>
        <fullName evidence="2">Metallo-beta-lactamase family protein</fullName>
    </submittedName>
</protein>
<dbReference type="PANTHER" id="PTHR23131:SF0">
    <property type="entry name" value="ENDORIBONUCLEASE LACTB2"/>
    <property type="match status" value="1"/>
</dbReference>
<feature type="domain" description="Metallo-beta-lactamase" evidence="1">
    <location>
        <begin position="37"/>
        <end position="217"/>
    </location>
</feature>